<dbReference type="Pfam" id="PF07714">
    <property type="entry name" value="PK_Tyr_Ser-Thr"/>
    <property type="match status" value="1"/>
</dbReference>
<evidence type="ECO:0000313" key="3">
    <source>
        <dbReference type="Proteomes" id="UP000238479"/>
    </source>
</evidence>
<proteinExistence type="predicted"/>
<dbReference type="Proteomes" id="UP000238479">
    <property type="component" value="Chromosome 1"/>
</dbReference>
<accession>A0A2P6S913</accession>
<dbReference type="GO" id="GO:0009506">
    <property type="term" value="C:plasmodesma"/>
    <property type="evidence" value="ECO:0007669"/>
    <property type="project" value="TreeGrafter"/>
</dbReference>
<keyword evidence="2" id="KW-0808">Transferase</keyword>
<evidence type="ECO:0000259" key="1">
    <source>
        <dbReference type="PROSITE" id="PS50011"/>
    </source>
</evidence>
<dbReference type="PROSITE" id="PS00108">
    <property type="entry name" value="PROTEIN_KINASE_ST"/>
    <property type="match status" value="1"/>
</dbReference>
<dbReference type="InterPro" id="IPR011009">
    <property type="entry name" value="Kinase-like_dom_sf"/>
</dbReference>
<dbReference type="AlphaFoldDB" id="A0A2P6S913"/>
<dbReference type="InterPro" id="IPR001245">
    <property type="entry name" value="Ser-Thr/Tyr_kinase_cat_dom"/>
</dbReference>
<dbReference type="InterPro" id="IPR045272">
    <property type="entry name" value="ANXUR1/2-like"/>
</dbReference>
<dbReference type="EMBL" id="PDCK01000039">
    <property type="protein sequence ID" value="PRQ55187.1"/>
    <property type="molecule type" value="Genomic_DNA"/>
</dbReference>
<feature type="domain" description="Protein kinase" evidence="1">
    <location>
        <begin position="1"/>
        <end position="176"/>
    </location>
</feature>
<dbReference type="Gramene" id="PRQ55187">
    <property type="protein sequence ID" value="PRQ55187"/>
    <property type="gene ID" value="RchiOBHm_Chr1g0321841"/>
</dbReference>
<dbReference type="GO" id="GO:0005524">
    <property type="term" value="F:ATP binding"/>
    <property type="evidence" value="ECO:0007669"/>
    <property type="project" value="InterPro"/>
</dbReference>
<dbReference type="PROSITE" id="PS50011">
    <property type="entry name" value="PROTEIN_KINASE_DOM"/>
    <property type="match status" value="1"/>
</dbReference>
<keyword evidence="3" id="KW-1185">Reference proteome</keyword>
<comment type="caution">
    <text evidence="2">The sequence shown here is derived from an EMBL/GenBank/DDBJ whole genome shotgun (WGS) entry which is preliminary data.</text>
</comment>
<reference evidence="2 3" key="1">
    <citation type="journal article" date="2018" name="Nat. Genet.">
        <title>The Rosa genome provides new insights in the design of modern roses.</title>
        <authorList>
            <person name="Bendahmane M."/>
        </authorList>
    </citation>
    <scope>NUCLEOTIDE SEQUENCE [LARGE SCALE GENOMIC DNA]</scope>
    <source>
        <strain evidence="3">cv. Old Blush</strain>
    </source>
</reference>
<dbReference type="InterPro" id="IPR008271">
    <property type="entry name" value="Ser/Thr_kinase_AS"/>
</dbReference>
<dbReference type="OMA" id="ILLVENW"/>
<dbReference type="PANTHER" id="PTHR27003:SF434">
    <property type="entry name" value="RECEPTOR-LIKE PROTEIN KINASE FERONIA"/>
    <property type="match status" value="1"/>
</dbReference>
<evidence type="ECO:0000313" key="2">
    <source>
        <dbReference type="EMBL" id="PRQ55187.1"/>
    </source>
</evidence>
<dbReference type="GO" id="GO:0004714">
    <property type="term" value="F:transmembrane receptor protein tyrosine kinase activity"/>
    <property type="evidence" value="ECO:0007669"/>
    <property type="project" value="InterPro"/>
</dbReference>
<dbReference type="GO" id="GO:0005886">
    <property type="term" value="C:plasma membrane"/>
    <property type="evidence" value="ECO:0007669"/>
    <property type="project" value="TreeGrafter"/>
</dbReference>
<dbReference type="Gene3D" id="1.10.510.10">
    <property type="entry name" value="Transferase(Phosphotransferase) domain 1"/>
    <property type="match status" value="1"/>
</dbReference>
<organism evidence="2 3">
    <name type="scientific">Rosa chinensis</name>
    <name type="common">China rose</name>
    <dbReference type="NCBI Taxonomy" id="74649"/>
    <lineage>
        <taxon>Eukaryota</taxon>
        <taxon>Viridiplantae</taxon>
        <taxon>Streptophyta</taxon>
        <taxon>Embryophyta</taxon>
        <taxon>Tracheophyta</taxon>
        <taxon>Spermatophyta</taxon>
        <taxon>Magnoliopsida</taxon>
        <taxon>eudicotyledons</taxon>
        <taxon>Gunneridae</taxon>
        <taxon>Pentapetalae</taxon>
        <taxon>rosids</taxon>
        <taxon>fabids</taxon>
        <taxon>Rosales</taxon>
        <taxon>Rosaceae</taxon>
        <taxon>Rosoideae</taxon>
        <taxon>Rosoideae incertae sedis</taxon>
        <taxon>Rosa</taxon>
    </lineage>
</organism>
<dbReference type="Gene3D" id="3.30.200.20">
    <property type="entry name" value="Phosphorylase Kinase, domain 1"/>
    <property type="match status" value="1"/>
</dbReference>
<dbReference type="InterPro" id="IPR000719">
    <property type="entry name" value="Prot_kinase_dom"/>
</dbReference>
<dbReference type="SMART" id="SM00220">
    <property type="entry name" value="S_TKc"/>
    <property type="match status" value="1"/>
</dbReference>
<protein>
    <recommendedName>
        <fullName evidence="1">Protein kinase domain-containing protein</fullName>
    </recommendedName>
</protein>
<sequence>MSSQGVRDFRMEISMLSRLHHRHLVSLIGYCADEGETILVYDYMARGTLGDHLYHTDNPPLSREQRLQICVGAAQGLQYLHTGTKGTIIYRDVKSTNILLDEKWVAKVSDFGLLKNGQSPFPRPTLAQSNCHSHFHIHSPSYTTRTLRLAMLNRVITSKAERTLRLKSILPQPTIN</sequence>
<gene>
    <name evidence="2" type="ORF">RchiOBHm_Chr1g0321841</name>
</gene>
<dbReference type="SUPFAM" id="SSF56112">
    <property type="entry name" value="Protein kinase-like (PK-like)"/>
    <property type="match status" value="1"/>
</dbReference>
<name>A0A2P6S913_ROSCH</name>
<dbReference type="PANTHER" id="PTHR27003">
    <property type="entry name" value="OS07G0166700 PROTEIN"/>
    <property type="match status" value="1"/>
</dbReference>